<proteinExistence type="predicted"/>
<dbReference type="InterPro" id="IPR029063">
    <property type="entry name" value="SAM-dependent_MTases_sf"/>
</dbReference>
<dbReference type="GO" id="GO:0009007">
    <property type="term" value="F:site-specific DNA-methyltransferase (adenine-specific) activity"/>
    <property type="evidence" value="ECO:0007669"/>
    <property type="project" value="UniProtKB-EC"/>
</dbReference>
<dbReference type="SUPFAM" id="SSF53335">
    <property type="entry name" value="S-adenosyl-L-methionine-dependent methyltransferases"/>
    <property type="match status" value="1"/>
</dbReference>
<accession>Q2IEI9</accession>
<dbReference type="GO" id="GO:0006304">
    <property type="term" value="P:DNA modification"/>
    <property type="evidence" value="ECO:0007669"/>
    <property type="project" value="InterPro"/>
</dbReference>
<dbReference type="PANTHER" id="PTHR33841">
    <property type="entry name" value="DNA METHYLTRANSFERASE YEEA-RELATED"/>
    <property type="match status" value="1"/>
</dbReference>
<dbReference type="Pfam" id="PF07669">
    <property type="entry name" value="Eco57I"/>
    <property type="match status" value="1"/>
</dbReference>
<keyword evidence="2" id="KW-0489">Methyltransferase</keyword>
<dbReference type="eggNOG" id="COG1002">
    <property type="taxonomic scope" value="Bacteria"/>
</dbReference>
<organism evidence="7 8">
    <name type="scientific">Anaeromyxobacter dehalogenans (strain 2CP-C)</name>
    <dbReference type="NCBI Taxonomy" id="290397"/>
    <lineage>
        <taxon>Bacteria</taxon>
        <taxon>Pseudomonadati</taxon>
        <taxon>Myxococcota</taxon>
        <taxon>Myxococcia</taxon>
        <taxon>Myxococcales</taxon>
        <taxon>Cystobacterineae</taxon>
        <taxon>Anaeromyxobacteraceae</taxon>
        <taxon>Anaeromyxobacter</taxon>
    </lineage>
</organism>
<evidence type="ECO:0000256" key="3">
    <source>
        <dbReference type="ARBA" id="ARBA00022679"/>
    </source>
</evidence>
<dbReference type="InterPro" id="IPR050953">
    <property type="entry name" value="N4_N6_ade-DNA_methylase"/>
</dbReference>
<feature type="domain" description="Type II methyltransferase M.TaqI-like" evidence="6">
    <location>
        <begin position="337"/>
        <end position="551"/>
    </location>
</feature>
<gene>
    <name evidence="7" type="ordered locus">Adeh_3233</name>
</gene>
<dbReference type="Gene3D" id="3.40.50.150">
    <property type="entry name" value="Vaccinia Virus protein VP39"/>
    <property type="match status" value="1"/>
</dbReference>
<comment type="catalytic activity">
    <reaction evidence="5">
        <text>a 2'-deoxyadenosine in DNA + S-adenosyl-L-methionine = an N(6)-methyl-2'-deoxyadenosine in DNA + S-adenosyl-L-homocysteine + H(+)</text>
        <dbReference type="Rhea" id="RHEA:15197"/>
        <dbReference type="Rhea" id="RHEA-COMP:12418"/>
        <dbReference type="Rhea" id="RHEA-COMP:12419"/>
        <dbReference type="ChEBI" id="CHEBI:15378"/>
        <dbReference type="ChEBI" id="CHEBI:57856"/>
        <dbReference type="ChEBI" id="CHEBI:59789"/>
        <dbReference type="ChEBI" id="CHEBI:90615"/>
        <dbReference type="ChEBI" id="CHEBI:90616"/>
        <dbReference type="EC" id="2.1.1.72"/>
    </reaction>
</comment>
<name>Q2IEI9_ANADE</name>
<keyword evidence="4" id="KW-0949">S-adenosyl-L-methionine</keyword>
<dbReference type="KEGG" id="ade:Adeh_3233"/>
<sequence>MASLDRNLRRELEGAVKEARRVAEAGARQAIGQLAVGHHEPWAALSPEQRKLRNRLRAHGRQLGDKLEERKGTQTTERLTRESAYEHWHRLLFARFLAENDLLVEPESGMALSLDECRELAREQGKDWLVLASDFAQRMLPQIFRAGDPVLEVALPPEKRQELEAILERLPRAVFTADDSLGWVYQFWQADQKDAVNASEHKIGADELPAVTQLFTEDYMVLFLLHNTVGAWWAGKVFAAKPELARTAVSEDECRAACAVQGIEWRYLRFVREGDAWRPAPGTFSGWPRAAKGLTVLDPCMGSGHFLAFALPILVALRQAEEKLSIAEAVDAVLRDNLFGLELDPRCTQIAAFNVGLTAWKLAGYRPLPALNLACAGLGINAPVSEWTALAAGDRPAEQAMKQLYELFRQAPTLGSLIDPTRVGGELFVAQFDKIRNLLSSALASEKSEDAELAVVAQGLARAATLLAVKYTLVATNVPYLARGNQSDVLAQHCESHFADAKTDLATCFIERCRSLLAPFGAAALVTPQNWLSQDYYASYRKRLLRDARFELAGQLGPGAFSGISGEVVKPLLIILSGRSHDAAHEFLAIDTTPFASAVDKAAALCADALHKVNQARQLINPKCRISMEEASAEPRLSKFTIYSNGIQTGDSPRYLRSFWELPALDERWAAQQTTVDATTSYGGMSQAILWENGAGSLAKAAENASRQTVLRGKEVWGRRGVLVSAMGSLNVSLYLGTLFDDNTVAVVPASESHLAPIWAFMSDTGYHDAVRRIDKALKVRGPLIEVPFDIGAWSGAVLPVPHALDPTQWIFGGHPRGASNPLQVAVARLVGYRWPRQRQATFLGFPALGPDGLERHVDDDGIVCLPSLRGEAPAAERVRALLADAFGAEWSANKLSELLAAVDFGGKSLDDWLRDGFFEQHCELFERRPFVWQIWDGRKDGFSALVNYHQLAAPNGEGRRILEKLTHTYLGDWLDRQRADQKAGIEGADGRVAAAEHLKRELEKIIEGEPPFDLFVRWKRLQQQPVGWEPDIDDGVRVNIRPFVAARPLTVRARAACILRVTPDIRWGKDKGKEPTRQKADFPWFWGWDESAQDFAGGKEFDGNRWNDLHYTRAAKLAARECAKGGKS</sequence>
<dbReference type="AlphaFoldDB" id="Q2IEI9"/>
<evidence type="ECO:0000313" key="7">
    <source>
        <dbReference type="EMBL" id="ABC83001.1"/>
    </source>
</evidence>
<dbReference type="OrthoDB" id="9806213at2"/>
<evidence type="ECO:0000256" key="4">
    <source>
        <dbReference type="ARBA" id="ARBA00022691"/>
    </source>
</evidence>
<evidence type="ECO:0000256" key="5">
    <source>
        <dbReference type="ARBA" id="ARBA00047942"/>
    </source>
</evidence>
<protein>
    <recommendedName>
        <fullName evidence="1">site-specific DNA-methyltransferase (adenine-specific)</fullName>
        <ecNumber evidence="1">2.1.1.72</ecNumber>
    </recommendedName>
</protein>
<keyword evidence="3" id="KW-0808">Transferase</keyword>
<dbReference type="PANTHER" id="PTHR33841:SF1">
    <property type="entry name" value="DNA METHYLTRANSFERASE A"/>
    <property type="match status" value="1"/>
</dbReference>
<dbReference type="EC" id="2.1.1.72" evidence="1"/>
<dbReference type="InterPro" id="IPR011639">
    <property type="entry name" value="MethylTrfase_TaqI-like_dom"/>
</dbReference>
<dbReference type="Proteomes" id="UP000001935">
    <property type="component" value="Chromosome"/>
</dbReference>
<evidence type="ECO:0000259" key="6">
    <source>
        <dbReference type="Pfam" id="PF07669"/>
    </source>
</evidence>
<dbReference type="EMBL" id="CP000251">
    <property type="protein sequence ID" value="ABC83001.1"/>
    <property type="molecule type" value="Genomic_DNA"/>
</dbReference>
<reference evidence="7 8" key="1">
    <citation type="submission" date="2006-01" db="EMBL/GenBank/DDBJ databases">
        <title>Complete sequence of Anaeromyxobacter dehalogenans 2CP-C.</title>
        <authorList>
            <consortium name="US DOE Joint Genome Institute"/>
            <person name="Copeland A."/>
            <person name="Lucas S."/>
            <person name="Lapidus A."/>
            <person name="Barry K."/>
            <person name="Detter J.C."/>
            <person name="Glavina T."/>
            <person name="Hammon N."/>
            <person name="Israni S."/>
            <person name="Pitluck S."/>
            <person name="Brettin T."/>
            <person name="Bruce D."/>
            <person name="Han C."/>
            <person name="Tapia R."/>
            <person name="Gilna P."/>
            <person name="Kiss H."/>
            <person name="Schmutz J."/>
            <person name="Larimer F."/>
            <person name="Land M."/>
            <person name="Kyrpides N."/>
            <person name="Anderson I."/>
            <person name="Sanford R.A."/>
            <person name="Ritalahti K.M."/>
            <person name="Thomas H.S."/>
            <person name="Kirby J.R."/>
            <person name="Zhulin I.B."/>
            <person name="Loeffler F.E."/>
            <person name="Richardson P."/>
        </authorList>
    </citation>
    <scope>NUCLEOTIDE SEQUENCE [LARGE SCALE GENOMIC DNA]</scope>
    <source>
        <strain evidence="7 8">2CP-C</strain>
    </source>
</reference>
<dbReference type="GO" id="GO:0032259">
    <property type="term" value="P:methylation"/>
    <property type="evidence" value="ECO:0007669"/>
    <property type="project" value="UniProtKB-KW"/>
</dbReference>
<dbReference type="STRING" id="290397.Adeh_3233"/>
<evidence type="ECO:0000313" key="8">
    <source>
        <dbReference type="Proteomes" id="UP000001935"/>
    </source>
</evidence>
<dbReference type="PRINTS" id="PR00507">
    <property type="entry name" value="N12N6MTFRASE"/>
</dbReference>
<evidence type="ECO:0000256" key="2">
    <source>
        <dbReference type="ARBA" id="ARBA00022603"/>
    </source>
</evidence>
<dbReference type="HOGENOM" id="CLU_008940_0_0_7"/>
<evidence type="ECO:0000256" key="1">
    <source>
        <dbReference type="ARBA" id="ARBA00011900"/>
    </source>
</evidence>
<dbReference type="REBASE" id="16172">
    <property type="entry name" value="AdeCPORF3233P"/>
</dbReference>
<dbReference type="RefSeq" id="WP_011422283.1">
    <property type="nucleotide sequence ID" value="NC_007760.1"/>
</dbReference>